<dbReference type="EMBL" id="CP001308">
    <property type="protein sequence ID" value="ACL34806.1"/>
    <property type="molecule type" value="Genomic_DNA"/>
</dbReference>
<accession>B8F1P2</accession>
<evidence type="ECO:0000313" key="3">
    <source>
        <dbReference type="Proteomes" id="UP000006103"/>
    </source>
</evidence>
<keyword evidence="1" id="KW-0812">Transmembrane</keyword>
<feature type="transmembrane region" description="Helical" evidence="1">
    <location>
        <begin position="21"/>
        <end position="42"/>
    </location>
</feature>
<proteinExistence type="predicted"/>
<sequence>MKITKTFILLRLSITNSNKKIVAINIFFQEEKLILLFFFYLLN</sequence>
<gene>
    <name evidence="2" type="ORF">BGAPBR_A0069</name>
</gene>
<evidence type="ECO:0000313" key="2">
    <source>
        <dbReference type="EMBL" id="ACL34806.1"/>
    </source>
</evidence>
<reference evidence="2 3" key="1">
    <citation type="journal article" date="2011" name="J. Bacteriol.">
        <title>Whole-genome sequences of two Borrelia afzelii and two Borrelia garinii Lyme disease agent isolates.</title>
        <authorList>
            <person name="Casjens S.R."/>
            <person name="Mongodin E.F."/>
            <person name="Qiu W.-G."/>
            <person name="Dunn J.J."/>
            <person name="Luft B.J."/>
            <person name="Fraser-Liggett C.M."/>
            <person name="Schutzer S.E."/>
        </authorList>
    </citation>
    <scope>NUCLEOTIDE SEQUENCE [LARGE SCALE GENOMIC DNA]</scope>
    <source>
        <strain evidence="2 3">PBr</strain>
    </source>
</reference>
<geneLocation type="plasmid" evidence="2 3">
    <name>PBr_lp54</name>
</geneLocation>
<dbReference type="Proteomes" id="UP000006103">
    <property type="component" value="Plasmid PBr_lp54"/>
</dbReference>
<protein>
    <submittedName>
        <fullName evidence="2">Uncharacterized protein</fullName>
    </submittedName>
</protein>
<evidence type="ECO:0000256" key="1">
    <source>
        <dbReference type="SAM" id="Phobius"/>
    </source>
</evidence>
<keyword evidence="1" id="KW-0472">Membrane</keyword>
<organism evidence="2 3">
    <name type="scientific">Borreliella garinii PBr</name>
    <dbReference type="NCBI Taxonomy" id="498743"/>
    <lineage>
        <taxon>Bacteria</taxon>
        <taxon>Pseudomonadati</taxon>
        <taxon>Spirochaetota</taxon>
        <taxon>Spirochaetia</taxon>
        <taxon>Spirochaetales</taxon>
        <taxon>Borreliaceae</taxon>
        <taxon>Borreliella</taxon>
    </lineage>
</organism>
<keyword evidence="2" id="KW-0614">Plasmid</keyword>
<name>B8F1P2_BORGR</name>
<keyword evidence="1" id="KW-1133">Transmembrane helix</keyword>
<dbReference type="AlphaFoldDB" id="B8F1P2"/>
<keyword evidence="3" id="KW-1185">Reference proteome</keyword>